<dbReference type="SUPFAM" id="SSF55785">
    <property type="entry name" value="PYP-like sensor domain (PAS domain)"/>
    <property type="match status" value="1"/>
</dbReference>
<comment type="catalytic activity">
    <reaction evidence="1">
        <text>ATP + protein L-histidine = ADP + protein N-phospho-L-histidine.</text>
        <dbReference type="EC" id="2.7.13.3"/>
    </reaction>
</comment>
<dbReference type="InterPro" id="IPR035965">
    <property type="entry name" value="PAS-like_dom_sf"/>
</dbReference>
<dbReference type="InterPro" id="IPR005467">
    <property type="entry name" value="His_kinase_dom"/>
</dbReference>
<gene>
    <name evidence="9" type="primary">tmoS_1</name>
    <name evidence="9" type="ORF">IBLFYP30_02759</name>
</gene>
<evidence type="ECO:0000256" key="7">
    <source>
        <dbReference type="ARBA" id="ARBA00023012"/>
    </source>
</evidence>
<dbReference type="GO" id="GO:0000155">
    <property type="term" value="F:phosphorelay sensor kinase activity"/>
    <property type="evidence" value="ECO:0007669"/>
    <property type="project" value="InterPro"/>
</dbReference>
<dbReference type="AlphaFoldDB" id="A0A6N3F1D4"/>
<dbReference type="SUPFAM" id="SSF47384">
    <property type="entry name" value="Homodimeric domain of signal transducing histidine kinase"/>
    <property type="match status" value="1"/>
</dbReference>
<evidence type="ECO:0000256" key="3">
    <source>
        <dbReference type="ARBA" id="ARBA00012438"/>
    </source>
</evidence>
<dbReference type="SUPFAM" id="SSF55874">
    <property type="entry name" value="ATPase domain of HSP90 chaperone/DNA topoisomerase II/histidine kinase"/>
    <property type="match status" value="1"/>
</dbReference>
<dbReference type="EC" id="2.7.13.3" evidence="3"/>
<dbReference type="PANTHER" id="PTHR43547">
    <property type="entry name" value="TWO-COMPONENT HISTIDINE KINASE"/>
    <property type="match status" value="1"/>
</dbReference>
<evidence type="ECO:0000259" key="8">
    <source>
        <dbReference type="PROSITE" id="PS50109"/>
    </source>
</evidence>
<dbReference type="InterPro" id="IPR004358">
    <property type="entry name" value="Sig_transdc_His_kin-like_C"/>
</dbReference>
<evidence type="ECO:0000256" key="5">
    <source>
        <dbReference type="ARBA" id="ARBA00022679"/>
    </source>
</evidence>
<evidence type="ECO:0000313" key="9">
    <source>
        <dbReference type="EMBL" id="VYU45799.1"/>
    </source>
</evidence>
<dbReference type="CDD" id="cd00082">
    <property type="entry name" value="HisKA"/>
    <property type="match status" value="1"/>
</dbReference>
<name>A0A6N3F1D4_9FIRM</name>
<sequence>MYDYKKVLLKSPTPLVIVVVKDNHAIIRESNVAYKLYITDRYKLFVEDVLTDCIVNFKYRQINIDKTIYNLQIEKIEDNNFIVWFCENYQPSNEIQERLLLNMGQFDDVILLVSHDQIIFANNAYENLFGECCKIPCNIEDGFYKFIELEDENESFNYDFHEIVDIRVKIKTKDGCKWVWLRSNPIKNEKDEFVSSYIILTDITNRTIDVINKKATREKFFSFISHEIKNPLNMILATMQLIERKVDQNIYPEDILKHLDLIKRNSFRIMKIVNDLSSQTKIELGYRDFNPTNQDIVCFVEDICESVRDFVDINDTSIVFDTDAEEIIVGFDCEKIEKVVINLISNSLKFRKKEGAVVLVSLTHDDKFIYIKVKDNGIGISKENMDRIFKIYERVNDDRSIIKEGTGIGLSLVRDFAKLHHGSISVKSEVGVGSEFVVKIANTLADENEIKIHYKMTKEERLQNIAVAFSDL</sequence>
<evidence type="ECO:0000256" key="2">
    <source>
        <dbReference type="ARBA" id="ARBA00004370"/>
    </source>
</evidence>
<dbReference type="Gene3D" id="3.30.450.20">
    <property type="entry name" value="PAS domain"/>
    <property type="match status" value="1"/>
</dbReference>
<dbReference type="Pfam" id="PF02518">
    <property type="entry name" value="HATPase_c"/>
    <property type="match status" value="1"/>
</dbReference>
<dbReference type="EMBL" id="CACRUE010000039">
    <property type="protein sequence ID" value="VYU45799.1"/>
    <property type="molecule type" value="Genomic_DNA"/>
</dbReference>
<dbReference type="SMART" id="SM00387">
    <property type="entry name" value="HATPase_c"/>
    <property type="match status" value="1"/>
</dbReference>
<dbReference type="FunFam" id="3.30.565.10:FF:000006">
    <property type="entry name" value="Sensor histidine kinase WalK"/>
    <property type="match status" value="1"/>
</dbReference>
<dbReference type="InterPro" id="IPR003594">
    <property type="entry name" value="HATPase_dom"/>
</dbReference>
<dbReference type="PRINTS" id="PR00344">
    <property type="entry name" value="BCTRLSENSOR"/>
</dbReference>
<protein>
    <recommendedName>
        <fullName evidence="3">histidine kinase</fullName>
        <ecNumber evidence="3">2.7.13.3</ecNumber>
    </recommendedName>
</protein>
<keyword evidence="4" id="KW-0597">Phosphoprotein</keyword>
<dbReference type="InterPro" id="IPR003661">
    <property type="entry name" value="HisK_dim/P_dom"/>
</dbReference>
<dbReference type="RefSeq" id="WP_024038434.1">
    <property type="nucleotide sequence ID" value="NZ_CACRUE010000039.1"/>
</dbReference>
<keyword evidence="5 9" id="KW-0808">Transferase</keyword>
<dbReference type="Pfam" id="PF00512">
    <property type="entry name" value="HisKA"/>
    <property type="match status" value="1"/>
</dbReference>
<keyword evidence="7" id="KW-0902">Two-component regulatory system</keyword>
<evidence type="ECO:0000256" key="6">
    <source>
        <dbReference type="ARBA" id="ARBA00022777"/>
    </source>
</evidence>
<reference evidence="9" key="1">
    <citation type="submission" date="2019-11" db="EMBL/GenBank/DDBJ databases">
        <authorList>
            <person name="Feng L."/>
        </authorList>
    </citation>
    <scope>NUCLEOTIDE SEQUENCE</scope>
    <source>
        <strain evidence="9">IbartlettiiLFYP30</strain>
    </source>
</reference>
<dbReference type="SMART" id="SM00388">
    <property type="entry name" value="HisKA"/>
    <property type="match status" value="1"/>
</dbReference>
<dbReference type="PANTHER" id="PTHR43547:SF2">
    <property type="entry name" value="HYBRID SIGNAL TRANSDUCTION HISTIDINE KINASE C"/>
    <property type="match status" value="1"/>
</dbReference>
<organism evidence="9">
    <name type="scientific">Intestinibacter bartlettii</name>
    <dbReference type="NCBI Taxonomy" id="261299"/>
    <lineage>
        <taxon>Bacteria</taxon>
        <taxon>Bacillati</taxon>
        <taxon>Bacillota</taxon>
        <taxon>Clostridia</taxon>
        <taxon>Peptostreptococcales</taxon>
        <taxon>Peptostreptococcaceae</taxon>
        <taxon>Intestinibacter</taxon>
    </lineage>
</organism>
<dbReference type="Gene3D" id="3.30.565.10">
    <property type="entry name" value="Histidine kinase-like ATPase, C-terminal domain"/>
    <property type="match status" value="1"/>
</dbReference>
<comment type="subcellular location">
    <subcellularLocation>
        <location evidence="2">Membrane</location>
    </subcellularLocation>
</comment>
<evidence type="ECO:0000256" key="4">
    <source>
        <dbReference type="ARBA" id="ARBA00022553"/>
    </source>
</evidence>
<dbReference type="PROSITE" id="PS50109">
    <property type="entry name" value="HIS_KIN"/>
    <property type="match status" value="1"/>
</dbReference>
<dbReference type="InterPro" id="IPR036890">
    <property type="entry name" value="HATPase_C_sf"/>
</dbReference>
<dbReference type="Gene3D" id="1.10.287.130">
    <property type="match status" value="1"/>
</dbReference>
<accession>A0A6N3F1D4</accession>
<keyword evidence="6 9" id="KW-0418">Kinase</keyword>
<dbReference type="GO" id="GO:0016020">
    <property type="term" value="C:membrane"/>
    <property type="evidence" value="ECO:0007669"/>
    <property type="project" value="UniProtKB-SubCell"/>
</dbReference>
<feature type="domain" description="Histidine kinase" evidence="8">
    <location>
        <begin position="223"/>
        <end position="444"/>
    </location>
</feature>
<evidence type="ECO:0000256" key="1">
    <source>
        <dbReference type="ARBA" id="ARBA00000085"/>
    </source>
</evidence>
<dbReference type="InterPro" id="IPR036097">
    <property type="entry name" value="HisK_dim/P_sf"/>
</dbReference>
<proteinExistence type="predicted"/>